<feature type="domain" description="ER-bound oxygenase mpaB/mpaB'/Rubber oxygenase catalytic" evidence="2">
    <location>
        <begin position="1"/>
        <end position="117"/>
    </location>
</feature>
<name>A0A840Q5L5_9PSEU</name>
<evidence type="ECO:0000313" key="4">
    <source>
        <dbReference type="Proteomes" id="UP000584374"/>
    </source>
</evidence>
<dbReference type="Proteomes" id="UP000584374">
    <property type="component" value="Unassembled WGS sequence"/>
</dbReference>
<sequence>MRWVHCAEIASFAGVVRHAGFPLTDAQLDRYFDEQRRIAALVGLDPAEVPGTSREMAEYFKQVRPELRRTADSELVYRFLHQPFASWWLLPANGYLPLCHLAYSALPAWARKLHGRPAFPAPVVATGLYGLRAAGLAAPGKVLPLSGRHLQRAVDPPGREGPAVDQSPRPPVARRVERLGSKGTFLSCLARGECEDGNFPVTTPRQRASATLA</sequence>
<dbReference type="EMBL" id="JACHIW010000001">
    <property type="protein sequence ID" value="MBB5155247.1"/>
    <property type="molecule type" value="Genomic_DNA"/>
</dbReference>
<dbReference type="PANTHER" id="PTHR36151:SF3">
    <property type="entry name" value="ER-BOUND OXYGENASE MPAB_MPAB'_RUBBER OXYGENASE CATALYTIC DOMAIN-CONTAINING PROTEIN"/>
    <property type="match status" value="1"/>
</dbReference>
<evidence type="ECO:0000313" key="3">
    <source>
        <dbReference type="EMBL" id="MBB5155247.1"/>
    </source>
</evidence>
<gene>
    <name evidence="3" type="ORF">BJ970_002781</name>
</gene>
<reference evidence="3 4" key="1">
    <citation type="submission" date="2020-08" db="EMBL/GenBank/DDBJ databases">
        <title>Sequencing the genomes of 1000 actinobacteria strains.</title>
        <authorList>
            <person name="Klenk H.-P."/>
        </authorList>
    </citation>
    <scope>NUCLEOTIDE SEQUENCE [LARGE SCALE GENOMIC DNA]</scope>
    <source>
        <strain evidence="3 4">DSM 45584</strain>
    </source>
</reference>
<organism evidence="3 4">
    <name type="scientific">Saccharopolyspora phatthalungensis</name>
    <dbReference type="NCBI Taxonomy" id="664693"/>
    <lineage>
        <taxon>Bacteria</taxon>
        <taxon>Bacillati</taxon>
        <taxon>Actinomycetota</taxon>
        <taxon>Actinomycetes</taxon>
        <taxon>Pseudonocardiales</taxon>
        <taxon>Pseudonocardiaceae</taxon>
        <taxon>Saccharopolyspora</taxon>
    </lineage>
</organism>
<proteinExistence type="predicted"/>
<accession>A0A840Q5L5</accession>
<dbReference type="Pfam" id="PF09995">
    <property type="entry name" value="MPAB_Lcp_cat"/>
    <property type="match status" value="1"/>
</dbReference>
<feature type="region of interest" description="Disordered" evidence="1">
    <location>
        <begin position="152"/>
        <end position="171"/>
    </location>
</feature>
<dbReference type="GO" id="GO:0016491">
    <property type="term" value="F:oxidoreductase activity"/>
    <property type="evidence" value="ECO:0007669"/>
    <property type="project" value="InterPro"/>
</dbReference>
<keyword evidence="4" id="KW-1185">Reference proteome</keyword>
<dbReference type="AlphaFoldDB" id="A0A840Q5L5"/>
<evidence type="ECO:0000256" key="1">
    <source>
        <dbReference type="SAM" id="MobiDB-lite"/>
    </source>
</evidence>
<dbReference type="InterPro" id="IPR018713">
    <property type="entry name" value="MPAB/Lcp_cat_dom"/>
</dbReference>
<evidence type="ECO:0000259" key="2">
    <source>
        <dbReference type="Pfam" id="PF09995"/>
    </source>
</evidence>
<dbReference type="PANTHER" id="PTHR36151">
    <property type="entry name" value="BLR2777 PROTEIN"/>
    <property type="match status" value="1"/>
</dbReference>
<comment type="caution">
    <text evidence="3">The sequence shown here is derived from an EMBL/GenBank/DDBJ whole genome shotgun (WGS) entry which is preliminary data.</text>
</comment>
<protein>
    <recommendedName>
        <fullName evidence="2">ER-bound oxygenase mpaB/mpaB'/Rubber oxygenase catalytic domain-containing protein</fullName>
    </recommendedName>
</protein>